<dbReference type="GO" id="GO:0016998">
    <property type="term" value="P:cell wall macromolecule catabolic process"/>
    <property type="evidence" value="ECO:0007669"/>
    <property type="project" value="InterPro"/>
</dbReference>
<comment type="caution">
    <text evidence="10">The sequence shown here is derived from an EMBL/GenBank/DDBJ whole genome shotgun (WGS) entry which is preliminary data.</text>
</comment>
<evidence type="ECO:0000313" key="11">
    <source>
        <dbReference type="Proteomes" id="UP000237105"/>
    </source>
</evidence>
<sequence>MSSKDFCFREERDNQNKNYCDQRYVAQYPCNPNKRYNGRGPLQLTWNYNYGEAGKANKFNGLESPEIVANDPVISFKAALWFWMQTVRPVLGEGFGATIQKINGDVECGGKEPVKVRARVDLYRNYCQQFGVGTGNNNLYC</sequence>
<dbReference type="EC" id="3.2.1.14" evidence="2"/>
<dbReference type="EMBL" id="JXTB01000012">
    <property type="protein sequence ID" value="PON77695.1"/>
    <property type="molecule type" value="Genomic_DNA"/>
</dbReference>
<keyword evidence="11" id="KW-1185">Reference proteome</keyword>
<dbReference type="GO" id="GO:0006032">
    <property type="term" value="P:chitin catabolic process"/>
    <property type="evidence" value="ECO:0007669"/>
    <property type="project" value="UniProtKB-KW"/>
</dbReference>
<dbReference type="Proteomes" id="UP000237105">
    <property type="component" value="Unassembled WGS sequence"/>
</dbReference>
<evidence type="ECO:0000256" key="6">
    <source>
        <dbReference type="ARBA" id="ARBA00023277"/>
    </source>
</evidence>
<dbReference type="STRING" id="3476.A0A2P5DWM9"/>
<evidence type="ECO:0000256" key="5">
    <source>
        <dbReference type="ARBA" id="ARBA00023024"/>
    </source>
</evidence>
<keyword evidence="4 10" id="KW-0378">Hydrolase</keyword>
<dbReference type="GO" id="GO:0008843">
    <property type="term" value="F:endochitinase activity"/>
    <property type="evidence" value="ECO:0007669"/>
    <property type="project" value="UniProtKB-EC"/>
</dbReference>
<keyword evidence="3" id="KW-0147">Chitin-binding</keyword>
<organism evidence="10 11">
    <name type="scientific">Parasponia andersonii</name>
    <name type="common">Sponia andersonii</name>
    <dbReference type="NCBI Taxonomy" id="3476"/>
    <lineage>
        <taxon>Eukaryota</taxon>
        <taxon>Viridiplantae</taxon>
        <taxon>Streptophyta</taxon>
        <taxon>Embryophyta</taxon>
        <taxon>Tracheophyta</taxon>
        <taxon>Spermatophyta</taxon>
        <taxon>Magnoliopsida</taxon>
        <taxon>eudicotyledons</taxon>
        <taxon>Gunneridae</taxon>
        <taxon>Pentapetalae</taxon>
        <taxon>rosids</taxon>
        <taxon>fabids</taxon>
        <taxon>Rosales</taxon>
        <taxon>Cannabaceae</taxon>
        <taxon>Parasponia</taxon>
    </lineage>
</organism>
<protein>
    <recommendedName>
        <fullName evidence="2">chitinase</fullName>
        <ecNumber evidence="2">3.2.1.14</ecNumber>
    </recommendedName>
</protein>
<dbReference type="PANTHER" id="PTHR22595">
    <property type="entry name" value="CHITINASE-RELATED"/>
    <property type="match status" value="1"/>
</dbReference>
<keyword evidence="8" id="KW-0624">Polysaccharide degradation</keyword>
<dbReference type="AlphaFoldDB" id="A0A2P5DWM9"/>
<dbReference type="Gene3D" id="1.10.530.10">
    <property type="match status" value="1"/>
</dbReference>
<proteinExistence type="predicted"/>
<evidence type="ECO:0000256" key="4">
    <source>
        <dbReference type="ARBA" id="ARBA00022801"/>
    </source>
</evidence>
<gene>
    <name evidence="10" type="ORF">PanWU01x14_024510</name>
</gene>
<evidence type="ECO:0000259" key="9">
    <source>
        <dbReference type="PROSITE" id="PS00774"/>
    </source>
</evidence>
<dbReference type="SUPFAM" id="SSF53955">
    <property type="entry name" value="Lysozyme-like"/>
    <property type="match status" value="1"/>
</dbReference>
<comment type="catalytic activity">
    <reaction evidence="1">
        <text>Random endo-hydrolysis of N-acetyl-beta-D-glucosaminide (1-&gt;4)-beta-linkages in chitin and chitodextrins.</text>
        <dbReference type="EC" id="3.2.1.14"/>
    </reaction>
</comment>
<dbReference type="GO" id="GO:0008061">
    <property type="term" value="F:chitin binding"/>
    <property type="evidence" value="ECO:0007669"/>
    <property type="project" value="UniProtKB-KW"/>
</dbReference>
<keyword evidence="6" id="KW-0119">Carbohydrate metabolism</keyword>
<keyword evidence="7" id="KW-0326">Glycosidase</keyword>
<dbReference type="InterPro" id="IPR023346">
    <property type="entry name" value="Lysozyme-like_dom_sf"/>
</dbReference>
<evidence type="ECO:0000256" key="7">
    <source>
        <dbReference type="ARBA" id="ARBA00023295"/>
    </source>
</evidence>
<evidence type="ECO:0000256" key="1">
    <source>
        <dbReference type="ARBA" id="ARBA00000822"/>
    </source>
</evidence>
<dbReference type="GO" id="GO:0000272">
    <property type="term" value="P:polysaccharide catabolic process"/>
    <property type="evidence" value="ECO:0007669"/>
    <property type="project" value="UniProtKB-KW"/>
</dbReference>
<evidence type="ECO:0000256" key="2">
    <source>
        <dbReference type="ARBA" id="ARBA00012729"/>
    </source>
</evidence>
<dbReference type="PANTHER" id="PTHR22595:SF197">
    <property type="entry name" value="CHITINASE FAMILY PROTEIN"/>
    <property type="match status" value="1"/>
</dbReference>
<dbReference type="Pfam" id="PF00182">
    <property type="entry name" value="Glyco_hydro_19"/>
    <property type="match status" value="2"/>
</dbReference>
<dbReference type="InterPro" id="IPR000726">
    <property type="entry name" value="Glyco_hydro_19_cat"/>
</dbReference>
<dbReference type="CDD" id="cd00325">
    <property type="entry name" value="chitinase_GH19"/>
    <property type="match status" value="1"/>
</dbReference>
<evidence type="ECO:0000256" key="3">
    <source>
        <dbReference type="ARBA" id="ARBA00022669"/>
    </source>
</evidence>
<keyword evidence="5" id="KW-0146">Chitin degradation</keyword>
<feature type="domain" description="Glycoside hydrolase family 19 catalytic" evidence="9">
    <location>
        <begin position="74"/>
        <end position="84"/>
    </location>
</feature>
<accession>A0A2P5DWM9</accession>
<dbReference type="OrthoDB" id="5985073at2759"/>
<evidence type="ECO:0000313" key="10">
    <source>
        <dbReference type="EMBL" id="PON77695.1"/>
    </source>
</evidence>
<evidence type="ECO:0000256" key="8">
    <source>
        <dbReference type="ARBA" id="ARBA00023326"/>
    </source>
</evidence>
<reference evidence="11" key="1">
    <citation type="submission" date="2016-06" db="EMBL/GenBank/DDBJ databases">
        <title>Parallel loss of symbiosis genes in relatives of nitrogen-fixing non-legume Parasponia.</title>
        <authorList>
            <person name="Van Velzen R."/>
            <person name="Holmer R."/>
            <person name="Bu F."/>
            <person name="Rutten L."/>
            <person name="Van Zeijl A."/>
            <person name="Liu W."/>
            <person name="Santuari L."/>
            <person name="Cao Q."/>
            <person name="Sharma T."/>
            <person name="Shen D."/>
            <person name="Roswanjaya Y."/>
            <person name="Wardhani T."/>
            <person name="Kalhor M.S."/>
            <person name="Jansen J."/>
            <person name="Van den Hoogen J."/>
            <person name="Gungor B."/>
            <person name="Hartog M."/>
            <person name="Hontelez J."/>
            <person name="Verver J."/>
            <person name="Yang W.-C."/>
            <person name="Schijlen E."/>
            <person name="Repin R."/>
            <person name="Schilthuizen M."/>
            <person name="Schranz E."/>
            <person name="Heidstra R."/>
            <person name="Miyata K."/>
            <person name="Fedorova E."/>
            <person name="Kohlen W."/>
            <person name="Bisseling T."/>
            <person name="Smit S."/>
            <person name="Geurts R."/>
        </authorList>
    </citation>
    <scope>NUCLEOTIDE SEQUENCE [LARGE SCALE GENOMIC DNA]</scope>
    <source>
        <strain evidence="11">cv. WU1-14</strain>
    </source>
</reference>
<dbReference type="PROSITE" id="PS00774">
    <property type="entry name" value="CHITINASE_19_2"/>
    <property type="match status" value="1"/>
</dbReference>
<name>A0A2P5DWM9_PARAD</name>